<dbReference type="Pfam" id="PF03352">
    <property type="entry name" value="Adenine_glyco"/>
    <property type="match status" value="1"/>
</dbReference>
<dbReference type="Gene3D" id="1.10.340.30">
    <property type="entry name" value="Hypothetical protein, domain 2"/>
    <property type="match status" value="1"/>
</dbReference>
<dbReference type="InterPro" id="IPR011257">
    <property type="entry name" value="DNA_glycosylase"/>
</dbReference>
<name>A0A366F726_9HYPH</name>
<reference evidence="1 2" key="1">
    <citation type="submission" date="2018-06" db="EMBL/GenBank/DDBJ databases">
        <title>Genomic Encyclopedia of Type Strains, Phase IV (KMG-IV): sequencing the most valuable type-strain genomes for metagenomic binning, comparative biology and taxonomic classification.</title>
        <authorList>
            <person name="Goeker M."/>
        </authorList>
    </citation>
    <scope>NUCLEOTIDE SEQUENCE [LARGE SCALE GENOMIC DNA]</scope>
    <source>
        <strain evidence="1 2">DSM 24875</strain>
    </source>
</reference>
<dbReference type="EMBL" id="QNRK01000021">
    <property type="protein sequence ID" value="RBP09770.1"/>
    <property type="molecule type" value="Genomic_DNA"/>
</dbReference>
<accession>A0A366F726</accession>
<evidence type="ECO:0000313" key="1">
    <source>
        <dbReference type="EMBL" id="RBP09770.1"/>
    </source>
</evidence>
<dbReference type="PANTHER" id="PTHR30037">
    <property type="entry name" value="DNA-3-METHYLADENINE GLYCOSYLASE 1"/>
    <property type="match status" value="1"/>
</dbReference>
<dbReference type="SUPFAM" id="SSF48150">
    <property type="entry name" value="DNA-glycosylase"/>
    <property type="match status" value="1"/>
</dbReference>
<comment type="caution">
    <text evidence="1">The sequence shown here is derived from an EMBL/GenBank/DDBJ whole genome shotgun (WGS) entry which is preliminary data.</text>
</comment>
<evidence type="ECO:0000313" key="2">
    <source>
        <dbReference type="Proteomes" id="UP000253529"/>
    </source>
</evidence>
<dbReference type="GO" id="GO:0006284">
    <property type="term" value="P:base-excision repair"/>
    <property type="evidence" value="ECO:0007669"/>
    <property type="project" value="InterPro"/>
</dbReference>
<gene>
    <name evidence="1" type="ORF">DFR50_121116</name>
</gene>
<dbReference type="GO" id="GO:0008725">
    <property type="term" value="F:DNA-3-methyladenine glycosylase activity"/>
    <property type="evidence" value="ECO:0007669"/>
    <property type="project" value="InterPro"/>
</dbReference>
<dbReference type="Proteomes" id="UP000253529">
    <property type="component" value="Unassembled WGS sequence"/>
</dbReference>
<proteinExistence type="predicted"/>
<dbReference type="InterPro" id="IPR005019">
    <property type="entry name" value="Adenine_glyco"/>
</dbReference>
<keyword evidence="2" id="KW-1185">Reference proteome</keyword>
<organism evidence="1 2">
    <name type="scientific">Roseiarcus fermentans</name>
    <dbReference type="NCBI Taxonomy" id="1473586"/>
    <lineage>
        <taxon>Bacteria</taxon>
        <taxon>Pseudomonadati</taxon>
        <taxon>Pseudomonadota</taxon>
        <taxon>Alphaproteobacteria</taxon>
        <taxon>Hyphomicrobiales</taxon>
        <taxon>Roseiarcaceae</taxon>
        <taxon>Roseiarcus</taxon>
    </lineage>
</organism>
<sequence>MEGLAALLPPAPDRAALARLPDERALAEMARRVFSAGFAWSVIEAKRPGFEAAFQGFSPARFAFEPDDNWGAPGRDARIVRNGAKIRSVRRNAAFVLGVAREHGSFGAFLAAWPSSDEVGLLDLIARRGDRLAA</sequence>
<protein>
    <submittedName>
        <fullName evidence="1">Methyladenine glycosylase</fullName>
    </submittedName>
</protein>
<dbReference type="PANTHER" id="PTHR30037:SF3">
    <property type="entry name" value="BLR0857 PROTEIN"/>
    <property type="match status" value="1"/>
</dbReference>
<dbReference type="InterPro" id="IPR052891">
    <property type="entry name" value="DNA-3mA_glycosylase"/>
</dbReference>
<dbReference type="AlphaFoldDB" id="A0A366F726"/>